<keyword evidence="2" id="KW-1185">Reference proteome</keyword>
<protein>
    <submittedName>
        <fullName evidence="1">Uncharacterized protein</fullName>
    </submittedName>
</protein>
<comment type="caution">
    <text evidence="1">The sequence shown here is derived from an EMBL/GenBank/DDBJ whole genome shotgun (WGS) entry which is preliminary data.</text>
</comment>
<dbReference type="Proteomes" id="UP000240739">
    <property type="component" value="Unassembled WGS sequence"/>
</dbReference>
<dbReference type="AlphaFoldDB" id="A0A2T4UI04"/>
<reference evidence="1 2" key="1">
    <citation type="submission" date="2018-03" db="EMBL/GenBank/DDBJ databases">
        <title>Aquarubrobacter algicola gen. nov., sp. nov., a novel actinobacterium isolated from shallow eutrophic lake during the end of cyanobacterial harmful algal blooms.</title>
        <authorList>
            <person name="Chun S.J."/>
        </authorList>
    </citation>
    <scope>NUCLEOTIDE SEQUENCE [LARGE SCALE GENOMIC DNA]</scope>
    <source>
        <strain evidence="1 2">Seoho-28</strain>
    </source>
</reference>
<evidence type="ECO:0000313" key="2">
    <source>
        <dbReference type="Proteomes" id="UP000240739"/>
    </source>
</evidence>
<dbReference type="OrthoDB" id="5244564at2"/>
<evidence type="ECO:0000313" key="1">
    <source>
        <dbReference type="EMBL" id="PTL58860.1"/>
    </source>
</evidence>
<name>A0A2T4UI04_9ACTN</name>
<organism evidence="1 2">
    <name type="scientific">Paraconexibacter algicola</name>
    <dbReference type="NCBI Taxonomy" id="2133960"/>
    <lineage>
        <taxon>Bacteria</taxon>
        <taxon>Bacillati</taxon>
        <taxon>Actinomycetota</taxon>
        <taxon>Thermoleophilia</taxon>
        <taxon>Solirubrobacterales</taxon>
        <taxon>Paraconexibacteraceae</taxon>
        <taxon>Paraconexibacter</taxon>
    </lineage>
</organism>
<gene>
    <name evidence="1" type="ORF">C7Y72_03930</name>
</gene>
<proteinExistence type="predicted"/>
<dbReference type="RefSeq" id="WP_107567297.1">
    <property type="nucleotide sequence ID" value="NZ_PYYB01000001.1"/>
</dbReference>
<sequence>MDVELTPTQARAIAQLRWRHPGAEVRAHRVVWGVIVEARRDGHVAEVLALDAAGQVLPERRVDAA</sequence>
<accession>A0A2T4UI04</accession>
<dbReference type="EMBL" id="PYYB01000001">
    <property type="protein sequence ID" value="PTL58860.1"/>
    <property type="molecule type" value="Genomic_DNA"/>
</dbReference>